<dbReference type="Pfam" id="PF08671">
    <property type="entry name" value="SinI"/>
    <property type="match status" value="1"/>
</dbReference>
<dbReference type="GO" id="GO:0006355">
    <property type="term" value="P:regulation of DNA-templated transcription"/>
    <property type="evidence" value="ECO:0007669"/>
    <property type="project" value="InterPro"/>
</dbReference>
<evidence type="ECO:0000256" key="1">
    <source>
        <dbReference type="SAM" id="Coils"/>
    </source>
</evidence>
<dbReference type="InterPro" id="IPR036281">
    <property type="entry name" value="SinR/SinI_dimer_dom_sf"/>
</dbReference>
<feature type="domain" description="Sin" evidence="2">
    <location>
        <begin position="1"/>
        <end position="36"/>
    </location>
</feature>
<dbReference type="EMBL" id="MTLA01000056">
    <property type="protein sequence ID" value="OOP69367.1"/>
    <property type="molecule type" value="Genomic_DNA"/>
</dbReference>
<dbReference type="PROSITE" id="PS51500">
    <property type="entry name" value="SIN"/>
    <property type="match status" value="1"/>
</dbReference>
<comment type="caution">
    <text evidence="3">The sequence shown here is derived from an EMBL/GenBank/DDBJ whole genome shotgun (WGS) entry which is preliminary data.</text>
</comment>
<evidence type="ECO:0000259" key="2">
    <source>
        <dbReference type="PROSITE" id="PS51500"/>
    </source>
</evidence>
<evidence type="ECO:0000313" key="3">
    <source>
        <dbReference type="EMBL" id="OOP69367.1"/>
    </source>
</evidence>
<dbReference type="RefSeq" id="WP_058004886.1">
    <property type="nucleotide sequence ID" value="NZ_CP065424.1"/>
</dbReference>
<reference evidence="3 4" key="1">
    <citation type="submission" date="2017-01" db="EMBL/GenBank/DDBJ databases">
        <title>Draft genome sequence of Bacillus oleronius.</title>
        <authorList>
            <person name="Allam M."/>
        </authorList>
    </citation>
    <scope>NUCLEOTIDE SEQUENCE [LARGE SCALE GENOMIC DNA]</scope>
    <source>
        <strain evidence="3 4">DSM 9356</strain>
    </source>
</reference>
<keyword evidence="4" id="KW-1185">Reference proteome</keyword>
<protein>
    <recommendedName>
        <fullName evidence="2">Sin domain-containing protein</fullName>
    </recommendedName>
</protein>
<dbReference type="GO" id="GO:0046983">
    <property type="term" value="F:protein dimerization activity"/>
    <property type="evidence" value="ECO:0007669"/>
    <property type="project" value="InterPro"/>
</dbReference>
<dbReference type="Proteomes" id="UP000189761">
    <property type="component" value="Unassembled WGS sequence"/>
</dbReference>
<name>A0A8E2LFY5_9BACI</name>
<keyword evidence="1" id="KW-0175">Coiled coil</keyword>
<evidence type="ECO:0000313" key="4">
    <source>
        <dbReference type="Proteomes" id="UP000189761"/>
    </source>
</evidence>
<proteinExistence type="predicted"/>
<dbReference type="AlphaFoldDB" id="A0A8E2LFY5"/>
<gene>
    <name evidence="3" type="ORF">BWZ43_05495</name>
</gene>
<feature type="coiled-coil region" evidence="1">
    <location>
        <begin position="64"/>
        <end position="91"/>
    </location>
</feature>
<accession>A0A8E2LFY5</accession>
<sequence>MVGITGYDQEWFDLIAEAKKIGLSTQEIREFINSSKKKERKMDSAKLGIYYQTLLPDVKTDKGVLNKELECESLEKRMTRIETKLDLLLKLRNHMMNVGI</sequence>
<dbReference type="InterPro" id="IPR010981">
    <property type="entry name" value="SinR/SinI_dimer_dom"/>
</dbReference>
<organism evidence="3 4">
    <name type="scientific">Heyndrickxia oleronia</name>
    <dbReference type="NCBI Taxonomy" id="38875"/>
    <lineage>
        <taxon>Bacteria</taxon>
        <taxon>Bacillati</taxon>
        <taxon>Bacillota</taxon>
        <taxon>Bacilli</taxon>
        <taxon>Bacillales</taxon>
        <taxon>Bacillaceae</taxon>
        <taxon>Heyndrickxia</taxon>
    </lineage>
</organism>
<dbReference type="SUPFAM" id="SSF47406">
    <property type="entry name" value="SinR repressor dimerisation domain-like"/>
    <property type="match status" value="1"/>
</dbReference>